<evidence type="ECO:0000313" key="7">
    <source>
        <dbReference type="Proteomes" id="UP000291819"/>
    </source>
</evidence>
<keyword evidence="2" id="KW-0238">DNA-binding</keyword>
<dbReference type="Pfam" id="PF00196">
    <property type="entry name" value="GerE"/>
    <property type="match status" value="1"/>
</dbReference>
<evidence type="ECO:0000256" key="3">
    <source>
        <dbReference type="PROSITE-ProRule" id="PRU00169"/>
    </source>
</evidence>
<protein>
    <submittedName>
        <fullName evidence="6">Response regulator transcription factor</fullName>
    </submittedName>
</protein>
<evidence type="ECO:0000256" key="1">
    <source>
        <dbReference type="ARBA" id="ARBA00022553"/>
    </source>
</evidence>
<sequence>MTSQMKVNIGLVDDHLIFLESLALMLESFKEYNICVKATNGEDLKRKMKGLENSPDMMLIDVNMPVMDGIATAKWMRENHPVTKLVALSMNNTDQAIIEMLRAGCCSYLLKDTHPNVFETALVAINKNGEFSGDISHHKLRALISYKEEKKEIFSERETAFLELACSDMTYKEIAAKMFLSERTIDGYREKLFEKLQVQSRVGMALEAIRRNIVQLKKT</sequence>
<proteinExistence type="predicted"/>
<dbReference type="EMBL" id="SIXF01000002">
    <property type="protein sequence ID" value="TBO44268.1"/>
    <property type="molecule type" value="Genomic_DNA"/>
</dbReference>
<dbReference type="Gene3D" id="3.40.50.2300">
    <property type="match status" value="1"/>
</dbReference>
<name>A0A4Q9HGA6_9SPHI</name>
<dbReference type="PRINTS" id="PR00038">
    <property type="entry name" value="HTHLUXR"/>
</dbReference>
<dbReference type="GO" id="GO:0000160">
    <property type="term" value="P:phosphorelay signal transduction system"/>
    <property type="evidence" value="ECO:0007669"/>
    <property type="project" value="InterPro"/>
</dbReference>
<dbReference type="CDD" id="cd17535">
    <property type="entry name" value="REC_NarL-like"/>
    <property type="match status" value="1"/>
</dbReference>
<gene>
    <name evidence="6" type="ORF">EYS08_02865</name>
</gene>
<dbReference type="InterPro" id="IPR016032">
    <property type="entry name" value="Sig_transdc_resp-reg_C-effctor"/>
</dbReference>
<feature type="domain" description="HTH luxR-type" evidence="4">
    <location>
        <begin position="147"/>
        <end position="212"/>
    </location>
</feature>
<dbReference type="PANTHER" id="PTHR43214">
    <property type="entry name" value="TWO-COMPONENT RESPONSE REGULATOR"/>
    <property type="match status" value="1"/>
</dbReference>
<dbReference type="Proteomes" id="UP000291819">
    <property type="component" value="Unassembled WGS sequence"/>
</dbReference>
<dbReference type="OrthoDB" id="9797341at2"/>
<evidence type="ECO:0000259" key="5">
    <source>
        <dbReference type="PROSITE" id="PS50110"/>
    </source>
</evidence>
<comment type="caution">
    <text evidence="6">The sequence shown here is derived from an EMBL/GenBank/DDBJ whole genome shotgun (WGS) entry which is preliminary data.</text>
</comment>
<feature type="modified residue" description="4-aspartylphosphate" evidence="3">
    <location>
        <position position="61"/>
    </location>
</feature>
<dbReference type="CDD" id="cd06170">
    <property type="entry name" value="LuxR_C_like"/>
    <property type="match status" value="1"/>
</dbReference>
<dbReference type="InterPro" id="IPR039420">
    <property type="entry name" value="WalR-like"/>
</dbReference>
<dbReference type="PANTHER" id="PTHR43214:SF43">
    <property type="entry name" value="TWO-COMPONENT RESPONSE REGULATOR"/>
    <property type="match status" value="1"/>
</dbReference>
<evidence type="ECO:0000313" key="6">
    <source>
        <dbReference type="EMBL" id="TBO44268.1"/>
    </source>
</evidence>
<dbReference type="InterPro" id="IPR001789">
    <property type="entry name" value="Sig_transdc_resp-reg_receiver"/>
</dbReference>
<dbReference type="Pfam" id="PF00072">
    <property type="entry name" value="Response_reg"/>
    <property type="match status" value="1"/>
</dbReference>
<accession>A0A4Q9HGA6</accession>
<dbReference type="SMART" id="SM00448">
    <property type="entry name" value="REC"/>
    <property type="match status" value="1"/>
</dbReference>
<keyword evidence="7" id="KW-1185">Reference proteome</keyword>
<dbReference type="InterPro" id="IPR058245">
    <property type="entry name" value="NreC/VraR/RcsB-like_REC"/>
</dbReference>
<dbReference type="SUPFAM" id="SSF52172">
    <property type="entry name" value="CheY-like"/>
    <property type="match status" value="1"/>
</dbReference>
<dbReference type="PROSITE" id="PS50043">
    <property type="entry name" value="HTH_LUXR_2"/>
    <property type="match status" value="1"/>
</dbReference>
<dbReference type="PROSITE" id="PS50110">
    <property type="entry name" value="RESPONSE_REGULATORY"/>
    <property type="match status" value="1"/>
</dbReference>
<keyword evidence="1 3" id="KW-0597">Phosphoprotein</keyword>
<evidence type="ECO:0000256" key="2">
    <source>
        <dbReference type="ARBA" id="ARBA00023125"/>
    </source>
</evidence>
<dbReference type="InterPro" id="IPR011006">
    <property type="entry name" value="CheY-like_superfamily"/>
</dbReference>
<dbReference type="SMART" id="SM00421">
    <property type="entry name" value="HTH_LUXR"/>
    <property type="match status" value="1"/>
</dbReference>
<dbReference type="AlphaFoldDB" id="A0A4Q9HGA6"/>
<reference evidence="6 7" key="1">
    <citation type="submission" date="2019-02" db="EMBL/GenBank/DDBJ databases">
        <title>Pedobacter kyonggii whole genome sequence analysis.</title>
        <authorList>
            <person name="Dahal R.H."/>
        </authorList>
    </citation>
    <scope>NUCLEOTIDE SEQUENCE [LARGE SCALE GENOMIC DNA]</scope>
    <source>
        <strain evidence="6 7">K-4-11-1</strain>
    </source>
</reference>
<dbReference type="SUPFAM" id="SSF46894">
    <property type="entry name" value="C-terminal effector domain of the bipartite response regulators"/>
    <property type="match status" value="1"/>
</dbReference>
<dbReference type="GO" id="GO:0006355">
    <property type="term" value="P:regulation of DNA-templated transcription"/>
    <property type="evidence" value="ECO:0007669"/>
    <property type="project" value="InterPro"/>
</dbReference>
<feature type="domain" description="Response regulatory" evidence="5">
    <location>
        <begin position="8"/>
        <end position="126"/>
    </location>
</feature>
<dbReference type="InterPro" id="IPR000792">
    <property type="entry name" value="Tscrpt_reg_LuxR_C"/>
</dbReference>
<evidence type="ECO:0000259" key="4">
    <source>
        <dbReference type="PROSITE" id="PS50043"/>
    </source>
</evidence>
<organism evidence="6 7">
    <name type="scientific">Pedobacter kyonggii</name>
    <dbReference type="NCBI Taxonomy" id="1926871"/>
    <lineage>
        <taxon>Bacteria</taxon>
        <taxon>Pseudomonadati</taxon>
        <taxon>Bacteroidota</taxon>
        <taxon>Sphingobacteriia</taxon>
        <taxon>Sphingobacteriales</taxon>
        <taxon>Sphingobacteriaceae</taxon>
        <taxon>Pedobacter</taxon>
    </lineage>
</organism>
<dbReference type="GO" id="GO:0003677">
    <property type="term" value="F:DNA binding"/>
    <property type="evidence" value="ECO:0007669"/>
    <property type="project" value="UniProtKB-KW"/>
</dbReference>